<feature type="domain" description="SH3" evidence="4">
    <location>
        <begin position="228"/>
        <end position="298"/>
    </location>
</feature>
<dbReference type="InterPro" id="IPR001849">
    <property type="entry name" value="PH_domain"/>
</dbReference>
<proteinExistence type="predicted"/>
<dbReference type="SMART" id="SM00325">
    <property type="entry name" value="RhoGEF"/>
    <property type="match status" value="1"/>
</dbReference>
<feature type="compositionally biased region" description="Low complexity" evidence="3">
    <location>
        <begin position="810"/>
        <end position="819"/>
    </location>
</feature>
<feature type="region of interest" description="Disordered" evidence="3">
    <location>
        <begin position="726"/>
        <end position="754"/>
    </location>
</feature>
<dbReference type="SMART" id="SM00326">
    <property type="entry name" value="SH3"/>
    <property type="match status" value="1"/>
</dbReference>
<dbReference type="Gene3D" id="2.30.30.40">
    <property type="entry name" value="SH3 Domains"/>
    <property type="match status" value="1"/>
</dbReference>
<organism evidence="6 7">
    <name type="scientific">Chironomus riparius</name>
    <dbReference type="NCBI Taxonomy" id="315576"/>
    <lineage>
        <taxon>Eukaryota</taxon>
        <taxon>Metazoa</taxon>
        <taxon>Ecdysozoa</taxon>
        <taxon>Arthropoda</taxon>
        <taxon>Hexapoda</taxon>
        <taxon>Insecta</taxon>
        <taxon>Pterygota</taxon>
        <taxon>Neoptera</taxon>
        <taxon>Endopterygota</taxon>
        <taxon>Diptera</taxon>
        <taxon>Nematocera</taxon>
        <taxon>Chironomoidea</taxon>
        <taxon>Chironomidae</taxon>
        <taxon>Chironominae</taxon>
        <taxon>Chironomus</taxon>
    </lineage>
</organism>
<dbReference type="SUPFAM" id="SSF50729">
    <property type="entry name" value="PH domain-like"/>
    <property type="match status" value="1"/>
</dbReference>
<dbReference type="InterPro" id="IPR011993">
    <property type="entry name" value="PH-like_dom_sf"/>
</dbReference>
<keyword evidence="1 2" id="KW-0728">SH3 domain</keyword>
<keyword evidence="7" id="KW-1185">Reference proteome</keyword>
<dbReference type="InterPro" id="IPR053086">
    <property type="entry name" value="RhoGEF_domain"/>
</dbReference>
<dbReference type="Pfam" id="PF00621">
    <property type="entry name" value="RhoGEF"/>
    <property type="match status" value="1"/>
</dbReference>
<evidence type="ECO:0000313" key="6">
    <source>
        <dbReference type="EMBL" id="CAG9800976.1"/>
    </source>
</evidence>
<dbReference type="Pfam" id="PF00018">
    <property type="entry name" value="SH3_1"/>
    <property type="match status" value="1"/>
</dbReference>
<evidence type="ECO:0000256" key="1">
    <source>
        <dbReference type="ARBA" id="ARBA00022443"/>
    </source>
</evidence>
<evidence type="ECO:0000256" key="3">
    <source>
        <dbReference type="SAM" id="MobiDB-lite"/>
    </source>
</evidence>
<name>A0A9N9WQD7_9DIPT</name>
<evidence type="ECO:0000259" key="4">
    <source>
        <dbReference type="PROSITE" id="PS50002"/>
    </source>
</evidence>
<feature type="compositionally biased region" description="Polar residues" evidence="3">
    <location>
        <begin position="726"/>
        <end position="738"/>
    </location>
</feature>
<dbReference type="AlphaFoldDB" id="A0A9N9WQD7"/>
<dbReference type="InterPro" id="IPR055251">
    <property type="entry name" value="SOS1_NGEF_PH"/>
</dbReference>
<evidence type="ECO:0000259" key="5">
    <source>
        <dbReference type="PROSITE" id="PS50010"/>
    </source>
</evidence>
<evidence type="ECO:0000313" key="7">
    <source>
        <dbReference type="Proteomes" id="UP001153620"/>
    </source>
</evidence>
<dbReference type="EMBL" id="OU895877">
    <property type="protein sequence ID" value="CAG9800976.1"/>
    <property type="molecule type" value="Genomic_DNA"/>
</dbReference>
<dbReference type="GO" id="GO:0005829">
    <property type="term" value="C:cytosol"/>
    <property type="evidence" value="ECO:0007669"/>
    <property type="project" value="TreeGrafter"/>
</dbReference>
<dbReference type="PANTHER" id="PTHR45834">
    <property type="entry name" value="RHO GUANINE NUCLEOTIDE EXCHANGE FACTOR 9-RELATED"/>
    <property type="match status" value="1"/>
</dbReference>
<dbReference type="PANTHER" id="PTHR45834:SF3">
    <property type="entry name" value="RHO GUANINE NUCLEOTIDE EXCHANGE FACTOR 3, ISOFORM L"/>
    <property type="match status" value="1"/>
</dbReference>
<dbReference type="InterPro" id="IPR000219">
    <property type="entry name" value="DH_dom"/>
</dbReference>
<feature type="domain" description="DH" evidence="5">
    <location>
        <begin position="341"/>
        <end position="539"/>
    </location>
</feature>
<dbReference type="InterPro" id="IPR001452">
    <property type="entry name" value="SH3_domain"/>
</dbReference>
<protein>
    <submittedName>
        <fullName evidence="6">Uncharacterized protein</fullName>
    </submittedName>
</protein>
<dbReference type="SUPFAM" id="SSF48065">
    <property type="entry name" value="DBL homology domain (DH-domain)"/>
    <property type="match status" value="1"/>
</dbReference>
<feature type="compositionally biased region" description="Basic residues" evidence="3">
    <location>
        <begin position="94"/>
        <end position="105"/>
    </location>
</feature>
<feature type="region of interest" description="Disordered" evidence="3">
    <location>
        <begin position="1"/>
        <end position="33"/>
    </location>
</feature>
<sequence>MRAVSSPSLTESPLDVPPSRIISPKFSSKPEPNCQIQHELNERGQNQTASSGVLQKFKKTFSNFKNGKTTIPVGDDQSDAKHHRFGPLVWRTSKERRKTKTHRRDKCNSGDSGIQVELENDENLSENIPSHQMDISPQFNINAKVRRANSAKVSTTSIKTSRNGSKNLTKSVNAKRSLSQPSDLDVIVCENKMMNNLENIKHIDDDASDTDSLSSNHVDDIDDDGQHQRFVFAEVLFPFQAGGPQELSLEKGILVQVIKREVGSWWYGRVKYDAVVNDNEIELNQGWFPKDFVKIIPTYGNNHNRKIIQQSSNDCDTINATLPPSSAAPTISSSQSNSEIMRDNVIKELLETEINYVKLLNSLVNGYIKEMKEHPDVFSLENIFLMFSNIEQIYRFQQNFLEALRIAIPNGRIAEVFLDFQSAFMVYSQYCNSYPRALMELESFSNNKEAASLLESCRTSQNLPELPLSAHLLAPIQRICRYPLHLSELVKHSKTRKEILLKMDVHQLGKNDLETIDCKEVFDVALSAMKRVTEMVNEGKRHSEYLSRIQARIENFQGPPINLHSTRLFLQTDAIRVSPNLWNNTYTLFLFDRQLIYCKKDLLKRTSYIYKGRIFLDNCRILNLPDGRMFGVNLKNALRIFCETRGKWFDFCFRSSSSKTRFLNTLSAERQFCGTNLFVSEIASGLDDDNLSDDANALSQEYDERAIDVIDGPQLQSLIGNVPANSNLESPLKQQKFSDSLPKKSRKLSKEAPSQIIIDYNPSATSSNANRRRLGNWFRKSKSTNSTPSQSPTHHPLVATSTVPSIVTHSDSNSSSQSSPINYPRSKFKEANIGIAS</sequence>
<dbReference type="SUPFAM" id="SSF50044">
    <property type="entry name" value="SH3-domain"/>
    <property type="match status" value="1"/>
</dbReference>
<feature type="compositionally biased region" description="Polar residues" evidence="3">
    <location>
        <begin position="1"/>
        <end position="11"/>
    </location>
</feature>
<feature type="region of interest" description="Disordered" evidence="3">
    <location>
        <begin position="152"/>
        <end position="175"/>
    </location>
</feature>
<dbReference type="OrthoDB" id="660555at2759"/>
<dbReference type="CDD" id="cd00160">
    <property type="entry name" value="RhoGEF"/>
    <property type="match status" value="1"/>
</dbReference>
<dbReference type="PROSITE" id="PS50010">
    <property type="entry name" value="DH_2"/>
    <property type="match status" value="1"/>
</dbReference>
<reference evidence="6" key="2">
    <citation type="submission" date="2022-10" db="EMBL/GenBank/DDBJ databases">
        <authorList>
            <consortium name="ENA_rothamsted_submissions"/>
            <consortium name="culmorum"/>
            <person name="King R."/>
        </authorList>
    </citation>
    <scope>NUCLEOTIDE SEQUENCE</scope>
</reference>
<gene>
    <name evidence="6" type="ORF">CHIRRI_LOCUS3913</name>
</gene>
<dbReference type="InterPro" id="IPR036028">
    <property type="entry name" value="SH3-like_dom_sf"/>
</dbReference>
<dbReference type="GO" id="GO:0005085">
    <property type="term" value="F:guanyl-nucleotide exchange factor activity"/>
    <property type="evidence" value="ECO:0007669"/>
    <property type="project" value="InterPro"/>
</dbReference>
<reference evidence="6" key="1">
    <citation type="submission" date="2022-01" db="EMBL/GenBank/DDBJ databases">
        <authorList>
            <person name="King R."/>
        </authorList>
    </citation>
    <scope>NUCLEOTIDE SEQUENCE</scope>
</reference>
<accession>A0A9N9WQD7</accession>
<feature type="region of interest" description="Disordered" evidence="3">
    <location>
        <begin position="806"/>
        <end position="837"/>
    </location>
</feature>
<evidence type="ECO:0000256" key="2">
    <source>
        <dbReference type="PROSITE-ProRule" id="PRU00192"/>
    </source>
</evidence>
<dbReference type="CDD" id="cd01224">
    <property type="entry name" value="PH_Collybistin_ASEF"/>
    <property type="match status" value="1"/>
</dbReference>
<dbReference type="InterPro" id="IPR035899">
    <property type="entry name" value="DBL_dom_sf"/>
</dbReference>
<feature type="region of interest" description="Disordered" evidence="3">
    <location>
        <begin position="92"/>
        <end position="119"/>
    </location>
</feature>
<dbReference type="CDD" id="cd00174">
    <property type="entry name" value="SH3"/>
    <property type="match status" value="1"/>
</dbReference>
<dbReference type="SMART" id="SM00233">
    <property type="entry name" value="PH"/>
    <property type="match status" value="1"/>
</dbReference>
<dbReference type="Proteomes" id="UP001153620">
    <property type="component" value="Chromosome 1"/>
</dbReference>
<dbReference type="Pfam" id="PF22697">
    <property type="entry name" value="SOS1_NGEF_PH"/>
    <property type="match status" value="1"/>
</dbReference>
<dbReference type="PROSITE" id="PS50002">
    <property type="entry name" value="SH3"/>
    <property type="match status" value="1"/>
</dbReference>
<dbReference type="Gene3D" id="1.20.900.10">
    <property type="entry name" value="Dbl homology (DH) domain"/>
    <property type="match status" value="1"/>
</dbReference>
<dbReference type="Gene3D" id="2.30.29.30">
    <property type="entry name" value="Pleckstrin-homology domain (PH domain)/Phosphotyrosine-binding domain (PTB)"/>
    <property type="match status" value="1"/>
</dbReference>